<dbReference type="EMBL" id="CP127523">
    <property type="protein sequence ID" value="XRI68355.1"/>
    <property type="molecule type" value="Genomic_DNA"/>
</dbReference>
<gene>
    <name evidence="1" type="ORF">GL267_011420</name>
</gene>
<name>A0ACD5H4U9_9PROT</name>
<sequence length="135" mass="14203">MDATPIRNGHSPNSPAESGKGVTNVAGKSQETVRSATAAIPKKSQAPTATLQKVSSEQLNAAMKKLQQKIPESSSITLEAGLDPNGNHPGQVLIMLSDKATKQIFFKYYVPVQQLFKSAAMGNAIPPGGLMSEKA</sequence>
<keyword evidence="2" id="KW-1185">Reference proteome</keyword>
<proteinExistence type="predicted"/>
<dbReference type="Proteomes" id="UP000470022">
    <property type="component" value="Chromosome"/>
</dbReference>
<reference evidence="1" key="1">
    <citation type="submission" date="2023-06" db="EMBL/GenBank/DDBJ databases">
        <title>Complete and circular genome of Acidithiobacillus ferrianus DSM 107098.</title>
        <authorList>
            <person name="Norris P.R."/>
            <person name="Falagan C."/>
            <person name="Moya-Beltran A."/>
            <person name="Castro M."/>
            <person name="Quatrini R."/>
            <person name="Johnson D.B."/>
        </authorList>
    </citation>
    <scope>NUCLEOTIDE SEQUENCE</scope>
    <source>
        <strain evidence="1">MG</strain>
    </source>
</reference>
<protein>
    <submittedName>
        <fullName evidence="1">Uncharacterized protein</fullName>
    </submittedName>
</protein>
<evidence type="ECO:0000313" key="2">
    <source>
        <dbReference type="Proteomes" id="UP000470022"/>
    </source>
</evidence>
<organism evidence="1 2">
    <name type="scientific">Acidithiobacillus ferrianus</name>
    <dbReference type="NCBI Taxonomy" id="2678518"/>
    <lineage>
        <taxon>Bacteria</taxon>
        <taxon>Pseudomonadati</taxon>
        <taxon>Pseudomonadota</taxon>
        <taxon>Acidithiobacillia</taxon>
        <taxon>Acidithiobacillales</taxon>
        <taxon>Acidithiobacillaceae</taxon>
        <taxon>Acidithiobacillus</taxon>
    </lineage>
</organism>
<evidence type="ECO:0000313" key="1">
    <source>
        <dbReference type="EMBL" id="XRI68355.1"/>
    </source>
</evidence>
<accession>A0ACD5H4U9</accession>